<dbReference type="STRING" id="2018661.A0A2A2LND4"/>
<reference evidence="3 4" key="1">
    <citation type="journal article" date="2017" name="Curr. Biol.">
        <title>Genome architecture and evolution of a unichromosomal asexual nematode.</title>
        <authorList>
            <person name="Fradin H."/>
            <person name="Zegar C."/>
            <person name="Gutwein M."/>
            <person name="Lucas J."/>
            <person name="Kovtun M."/>
            <person name="Corcoran D."/>
            <person name="Baugh L.R."/>
            <person name="Kiontke K."/>
            <person name="Gunsalus K."/>
            <person name="Fitch D.H."/>
            <person name="Piano F."/>
        </authorList>
    </citation>
    <scope>NUCLEOTIDE SEQUENCE [LARGE SCALE GENOMIC DNA]</scope>
    <source>
        <strain evidence="3">PF1309</strain>
    </source>
</reference>
<dbReference type="InterPro" id="IPR005069">
    <property type="entry name" value="Nucl-diP-sugar_transferase"/>
</dbReference>
<evidence type="ECO:0000256" key="1">
    <source>
        <dbReference type="SAM" id="MobiDB-lite"/>
    </source>
</evidence>
<dbReference type="PANTHER" id="PTHR31967">
    <property type="entry name" value="GROUNDHOG (HEDGEHOG-LIKE FAMILY)-RELATED"/>
    <property type="match status" value="1"/>
</dbReference>
<dbReference type="OrthoDB" id="1712432at2759"/>
<accession>A0A2A2LND4</accession>
<feature type="compositionally biased region" description="Low complexity" evidence="1">
    <location>
        <begin position="450"/>
        <end position="459"/>
    </location>
</feature>
<dbReference type="Pfam" id="PF03407">
    <property type="entry name" value="Nucleotid_trans"/>
    <property type="match status" value="1"/>
</dbReference>
<sequence>MAKKFAYIQDERLGAVYFPIAACVSSDCYDLRDKFQADEIVIFTAQKQQNIQNENCRYVASSVVKKRELISCSGRIADTCEKFCYAEVKKFGKVFVPYSARNEQNKAWLGKGAEQGRSCQLKIFRQPDINQCRYVAFGITITEGGNEENGTSKLNGQLKGAEKQPDAAAEQIGVIVSYPSQGDCLVYSAQTGLARLPAAGRQSWMKLGRFLQYDVTKQQDTNGKVNWTIKNVKDLGTLYKIIDDYMDESKLHLEVPAVVNRVSTSSRAAWLWNDLIGRIYIPSSCFSRGLHAFASVRIRALYTGAFEDVPWSALSIEVLGDDDEIRKTNAQLLITDDQWVVKFIQAQQQTFFGFMDNPKATVYHQQRDRKHAWRAVLVTPLETEGPNQGKPVTKHPMHEHMGQAALPTPIEPPVRISPPPPPVVSHASKMVRKFSAIGSAAPSPTLPAPIGSGSNINSHNHNHSGHSGGAPAPAGSQQRSSSISTDYPFDSIFGLCSVPPGLPPRGQNGGLTLSINSLTPPPSSESPPTLRPTKLAPIGNADSSTPGPASVSGSGGSLLGLANGNANGNSSSAAFDFSSANNISTLLKSAKIDVETKDAETQTDQLAEQQLIKEMMANKLFRNEADGSAIQVIVCSSAYPIAHAHLPIQHSKSHPQPQPTTCGHRLIQAVRPFFIPLLVIYVFLHFTYYLHITFTVEEGKTITHIDNDSPMIVKNGLVVYRAMGRRVRHMKPVRQVDKIITKRHFHKVKREYVEYPSKGVQTMRPYLHHAAKDIWREGNGSMIYFTLLNDAYVNLLDNWLCNTVIFEDFHQNVIIIPFLQTTCDNLNERWGDDIKCLALKIDGYKGEHEVGSQKWKHILTMRAELLAFLTSYDIPYLSFEVDSVWFKDPRLKLGNLTDGDSPFIAGQKRYHPEDEDETKKNQTLNFTPLFVNPTNITKAFMNELVERMKKNEDLTDEDILNDLCQEGYSDLGCDMFSSKDFIDGGWYKLSPREKKEAIELISAHNNAYDGAKDKEGYMTLSSLFFLSKKGSHCVYAKVKKNIKTYFDPPKD</sequence>
<evidence type="ECO:0000313" key="3">
    <source>
        <dbReference type="EMBL" id="PAV87732.1"/>
    </source>
</evidence>
<organism evidence="3 4">
    <name type="scientific">Diploscapter pachys</name>
    <dbReference type="NCBI Taxonomy" id="2018661"/>
    <lineage>
        <taxon>Eukaryota</taxon>
        <taxon>Metazoa</taxon>
        <taxon>Ecdysozoa</taxon>
        <taxon>Nematoda</taxon>
        <taxon>Chromadorea</taxon>
        <taxon>Rhabditida</taxon>
        <taxon>Rhabditina</taxon>
        <taxon>Rhabditomorpha</taxon>
        <taxon>Rhabditoidea</taxon>
        <taxon>Rhabditidae</taxon>
        <taxon>Diploscapter</taxon>
    </lineage>
</organism>
<dbReference type="AlphaFoldDB" id="A0A2A2LND4"/>
<comment type="caution">
    <text evidence="3">The sequence shown here is derived from an EMBL/GenBank/DDBJ whole genome shotgun (WGS) entry which is preliminary data.</text>
</comment>
<keyword evidence="4" id="KW-1185">Reference proteome</keyword>
<dbReference type="PANTHER" id="PTHR31967:SF12">
    <property type="entry name" value="NUCLEOTIDE-DIPHOSPHO-SUGAR TRANSFERASE DOMAIN-CONTAINING PROTEIN"/>
    <property type="match status" value="1"/>
</dbReference>
<gene>
    <name evidence="3" type="ORF">WR25_03768</name>
</gene>
<evidence type="ECO:0000259" key="2">
    <source>
        <dbReference type="Pfam" id="PF03407"/>
    </source>
</evidence>
<proteinExistence type="predicted"/>
<feature type="region of interest" description="Disordered" evidence="1">
    <location>
        <begin position="500"/>
        <end position="553"/>
    </location>
</feature>
<dbReference type="EMBL" id="LIAE01006552">
    <property type="protein sequence ID" value="PAV87732.1"/>
    <property type="molecule type" value="Genomic_DNA"/>
</dbReference>
<feature type="region of interest" description="Disordered" evidence="1">
    <location>
        <begin position="440"/>
        <end position="484"/>
    </location>
</feature>
<feature type="domain" description="Nucleotide-diphospho-sugar transferase" evidence="2">
    <location>
        <begin position="810"/>
        <end position="1018"/>
    </location>
</feature>
<evidence type="ECO:0000313" key="4">
    <source>
        <dbReference type="Proteomes" id="UP000218231"/>
    </source>
</evidence>
<name>A0A2A2LND4_9BILA</name>
<protein>
    <recommendedName>
        <fullName evidence="2">Nucleotide-diphospho-sugar transferase domain-containing protein</fullName>
    </recommendedName>
</protein>
<dbReference type="Proteomes" id="UP000218231">
    <property type="component" value="Unassembled WGS sequence"/>
</dbReference>